<dbReference type="Proteomes" id="UP000005337">
    <property type="component" value="Unassembled WGS sequence"/>
</dbReference>
<dbReference type="RefSeq" id="WP_003463583.1">
    <property type="nucleotide sequence ID" value="NZ_ABDW01000014.1"/>
</dbReference>
<evidence type="ECO:0000313" key="2">
    <source>
        <dbReference type="EMBL" id="EDT14994.1"/>
    </source>
</evidence>
<organism evidence="2 3">
    <name type="scientific">Clostridium perfringens E str. JGS1987</name>
    <dbReference type="NCBI Taxonomy" id="451755"/>
    <lineage>
        <taxon>Bacteria</taxon>
        <taxon>Bacillati</taxon>
        <taxon>Bacillota</taxon>
        <taxon>Clostridia</taxon>
        <taxon>Eubacteriales</taxon>
        <taxon>Clostridiaceae</taxon>
        <taxon>Clostridium</taxon>
    </lineage>
</organism>
<evidence type="ECO:0000313" key="3">
    <source>
        <dbReference type="Proteomes" id="UP000005337"/>
    </source>
</evidence>
<reference evidence="2 3" key="1">
    <citation type="submission" date="2007-07" db="EMBL/GenBank/DDBJ databases">
        <title>Annotation of Clostridium perfringens E str. JGS1987.</title>
        <authorList>
            <person name="Paulsen I."/>
            <person name="Sebastian Y."/>
        </authorList>
    </citation>
    <scope>NUCLEOTIDE SEQUENCE [LARGE SCALE GENOMIC DNA]</scope>
    <source>
        <strain evidence="3">E str. JGS1987</strain>
    </source>
</reference>
<dbReference type="Pfam" id="PF10543">
    <property type="entry name" value="ORF6N"/>
    <property type="match status" value="1"/>
</dbReference>
<feature type="domain" description="KilA-N DNA-binding" evidence="1">
    <location>
        <begin position="28"/>
        <end position="104"/>
    </location>
</feature>
<gene>
    <name evidence="2" type="ORF">AC3_0040</name>
</gene>
<dbReference type="AlphaFoldDB" id="B1BTF9"/>
<sequence>MINKIILKGQQEIMGIKVPVVEGGFGENQKVILAKTVAELHKVRMNDVQDLITTNIKEFQYGVDLLDLCNEDIKTDAIGLELITSNRQKYCYLLSQRGYVKLVAMMSNSNEKKWEVMNYLIDDYFSMKAKQKNDFEDLSPELQMSYNLLRAMEKQEKRTRKLEEDVSQIKDVMLSKSNTKNWRKTCKDTLIKTAAKMGGVNEYLGDLYTLSYTWLEERLHISIDKRLHNARKRMIKQGATKTEAEKLNALDIIDNDKKLIETYIQIVKEIGVKYSR</sequence>
<name>B1BTF9_CLOPF</name>
<dbReference type="InterPro" id="IPR018873">
    <property type="entry name" value="KilA-N_DNA-bd_domain"/>
</dbReference>
<comment type="caution">
    <text evidence="2">The sequence shown here is derived from an EMBL/GenBank/DDBJ whole genome shotgun (WGS) entry which is preliminary data.</text>
</comment>
<evidence type="ECO:0000259" key="1">
    <source>
        <dbReference type="Pfam" id="PF10543"/>
    </source>
</evidence>
<proteinExistence type="predicted"/>
<dbReference type="EMBL" id="ABDW01000014">
    <property type="protein sequence ID" value="EDT14994.1"/>
    <property type="molecule type" value="Genomic_DNA"/>
</dbReference>
<accession>B1BTF9</accession>
<protein>
    <submittedName>
        <fullName evidence="2">Gp26 protein</fullName>
    </submittedName>
</protein>